<sequence length="344" mass="35887">MLDTAIVGMGKWGRTLVDSVQGKNSFEGASDSDLRAAPSGHLAPAGLRFVAGCTGRPERAADWAARQGIRILPDFAAVLADPAVKAVVIASPHQMHAEQVMAAARAGKHVFIEKPFTMTKASAEAAVAACRAAGVVMALGHNRRFLPAIAEMKAMLADGRLGTLLHVEGQFSGPGAAGYTPGMWRANRAESPLGGMGGMGIHMVDMFINLAGRIAEVTVQSHARVLDNGLDDTTAGLFRFESGATANFATLALAPRFWRVGLFGTDAWAVLHGHESLTVCPRDGTPETRMFPVTDIEAAELTAFATAVAGGAPYPLPLEEAIHGVAVYEAMIGAAASGSTYRVA</sequence>
<accession>A0A917K2M8</accession>
<dbReference type="InterPro" id="IPR050463">
    <property type="entry name" value="Gfo/Idh/MocA_oxidrdct_glycsds"/>
</dbReference>
<feature type="domain" description="Gfo/Idh/MocA-like oxidoreductase N-terminal" evidence="2">
    <location>
        <begin position="4"/>
        <end position="141"/>
    </location>
</feature>
<evidence type="ECO:0000313" key="5">
    <source>
        <dbReference type="Proteomes" id="UP000661507"/>
    </source>
</evidence>
<dbReference type="AlphaFoldDB" id="A0A917K2M8"/>
<feature type="domain" description="GFO/IDH/MocA-like oxidoreductase" evidence="3">
    <location>
        <begin position="150"/>
        <end position="269"/>
    </location>
</feature>
<gene>
    <name evidence="4" type="ORF">GCM10011320_00540</name>
</gene>
<comment type="caution">
    <text evidence="4">The sequence shown here is derived from an EMBL/GenBank/DDBJ whole genome shotgun (WGS) entry which is preliminary data.</text>
</comment>
<dbReference type="PANTHER" id="PTHR43818">
    <property type="entry name" value="BCDNA.GH03377"/>
    <property type="match status" value="1"/>
</dbReference>
<keyword evidence="1" id="KW-0560">Oxidoreductase</keyword>
<proteinExistence type="predicted"/>
<dbReference type="InterPro" id="IPR000683">
    <property type="entry name" value="Gfo/Idh/MocA-like_OxRdtase_N"/>
</dbReference>
<dbReference type="GO" id="GO:0016491">
    <property type="term" value="F:oxidoreductase activity"/>
    <property type="evidence" value="ECO:0007669"/>
    <property type="project" value="UniProtKB-KW"/>
</dbReference>
<name>A0A917K2M8_9PROT</name>
<dbReference type="Pfam" id="PF22725">
    <property type="entry name" value="GFO_IDH_MocA_C3"/>
    <property type="match status" value="1"/>
</dbReference>
<dbReference type="SUPFAM" id="SSF55347">
    <property type="entry name" value="Glyceraldehyde-3-phosphate dehydrogenase-like, C-terminal domain"/>
    <property type="match status" value="1"/>
</dbReference>
<dbReference type="Gene3D" id="3.40.50.720">
    <property type="entry name" value="NAD(P)-binding Rossmann-like Domain"/>
    <property type="match status" value="1"/>
</dbReference>
<evidence type="ECO:0000259" key="2">
    <source>
        <dbReference type="Pfam" id="PF01408"/>
    </source>
</evidence>
<evidence type="ECO:0000256" key="1">
    <source>
        <dbReference type="ARBA" id="ARBA00023002"/>
    </source>
</evidence>
<dbReference type="InterPro" id="IPR055170">
    <property type="entry name" value="GFO_IDH_MocA-like_dom"/>
</dbReference>
<dbReference type="InterPro" id="IPR036291">
    <property type="entry name" value="NAD(P)-bd_dom_sf"/>
</dbReference>
<keyword evidence="5" id="KW-1185">Reference proteome</keyword>
<organism evidence="4 5">
    <name type="scientific">Neoroseomonas lacus</name>
    <dbReference type="NCBI Taxonomy" id="287609"/>
    <lineage>
        <taxon>Bacteria</taxon>
        <taxon>Pseudomonadati</taxon>
        <taxon>Pseudomonadota</taxon>
        <taxon>Alphaproteobacteria</taxon>
        <taxon>Acetobacterales</taxon>
        <taxon>Acetobacteraceae</taxon>
        <taxon>Neoroseomonas</taxon>
    </lineage>
</organism>
<dbReference type="EMBL" id="BMKW01000001">
    <property type="protein sequence ID" value="GGI97723.1"/>
    <property type="molecule type" value="Genomic_DNA"/>
</dbReference>
<reference evidence="4" key="1">
    <citation type="journal article" date="2014" name="Int. J. Syst. Evol. Microbiol.">
        <title>Complete genome sequence of Corynebacterium casei LMG S-19264T (=DSM 44701T), isolated from a smear-ripened cheese.</title>
        <authorList>
            <consortium name="US DOE Joint Genome Institute (JGI-PGF)"/>
            <person name="Walter F."/>
            <person name="Albersmeier A."/>
            <person name="Kalinowski J."/>
            <person name="Ruckert C."/>
        </authorList>
    </citation>
    <scope>NUCLEOTIDE SEQUENCE</scope>
    <source>
        <strain evidence="4">CGMCC 1.3617</strain>
    </source>
</reference>
<dbReference type="Pfam" id="PF01408">
    <property type="entry name" value="GFO_IDH_MocA"/>
    <property type="match status" value="1"/>
</dbReference>
<evidence type="ECO:0000259" key="3">
    <source>
        <dbReference type="Pfam" id="PF22725"/>
    </source>
</evidence>
<protein>
    <submittedName>
        <fullName evidence="4">Dehydrogenase</fullName>
    </submittedName>
</protein>
<dbReference type="GO" id="GO:0000166">
    <property type="term" value="F:nucleotide binding"/>
    <property type="evidence" value="ECO:0007669"/>
    <property type="project" value="InterPro"/>
</dbReference>
<dbReference type="Gene3D" id="3.30.360.10">
    <property type="entry name" value="Dihydrodipicolinate Reductase, domain 2"/>
    <property type="match status" value="1"/>
</dbReference>
<dbReference type="PANTHER" id="PTHR43818:SF11">
    <property type="entry name" value="BCDNA.GH03377"/>
    <property type="match status" value="1"/>
</dbReference>
<dbReference type="Proteomes" id="UP000661507">
    <property type="component" value="Unassembled WGS sequence"/>
</dbReference>
<evidence type="ECO:0000313" key="4">
    <source>
        <dbReference type="EMBL" id="GGI97723.1"/>
    </source>
</evidence>
<reference evidence="4" key="2">
    <citation type="submission" date="2020-09" db="EMBL/GenBank/DDBJ databases">
        <authorList>
            <person name="Sun Q."/>
            <person name="Zhou Y."/>
        </authorList>
    </citation>
    <scope>NUCLEOTIDE SEQUENCE</scope>
    <source>
        <strain evidence="4">CGMCC 1.3617</strain>
    </source>
</reference>
<dbReference type="SUPFAM" id="SSF51735">
    <property type="entry name" value="NAD(P)-binding Rossmann-fold domains"/>
    <property type="match status" value="1"/>
</dbReference>